<dbReference type="EMBL" id="JAOPEN010000006">
    <property type="protein sequence ID" value="KAJ4856788.1"/>
    <property type="molecule type" value="Genomic_DNA"/>
</dbReference>
<keyword evidence="5" id="KW-1185">Reference proteome</keyword>
<dbReference type="GO" id="GO:0016491">
    <property type="term" value="F:oxidoreductase activity"/>
    <property type="evidence" value="ECO:0007669"/>
    <property type="project" value="UniProtKB-KW"/>
</dbReference>
<dbReference type="Pfam" id="PF00106">
    <property type="entry name" value="adh_short"/>
    <property type="match status" value="1"/>
</dbReference>
<protein>
    <submittedName>
        <fullName evidence="4">Short chain dehydrogenase domain-containing protein</fullName>
    </submittedName>
</protein>
<proteinExistence type="inferred from homology"/>
<reference evidence="4" key="1">
    <citation type="submission" date="2022-09" db="EMBL/GenBank/DDBJ databases">
        <title>Chromosome-level assembly of Trichoderma breve T069, a fungus used in development of biopesticide product.</title>
        <authorList>
            <person name="Lin R."/>
            <person name="Liu T."/>
        </authorList>
    </citation>
    <scope>NUCLEOTIDE SEQUENCE</scope>
    <source>
        <strain evidence="4">T069</strain>
    </source>
</reference>
<dbReference type="PRINTS" id="PR00081">
    <property type="entry name" value="GDHRDH"/>
</dbReference>
<evidence type="ECO:0000313" key="5">
    <source>
        <dbReference type="Proteomes" id="UP001140511"/>
    </source>
</evidence>
<evidence type="ECO:0000256" key="3">
    <source>
        <dbReference type="ARBA" id="ARBA00023002"/>
    </source>
</evidence>
<gene>
    <name evidence="4" type="ORF">T069G_10156</name>
</gene>
<dbReference type="SUPFAM" id="SSF51735">
    <property type="entry name" value="NAD(P)-binding Rossmann-fold domains"/>
    <property type="match status" value="1"/>
</dbReference>
<dbReference type="AlphaFoldDB" id="A0A9W9E2S7"/>
<dbReference type="PANTHER" id="PTHR43180:SF86">
    <property type="entry name" value="DEHYDROGENASE, PUTATIVE (AFU_ORTHOLOGUE AFUA_3G00290)-RELATED"/>
    <property type="match status" value="1"/>
</dbReference>
<keyword evidence="3" id="KW-0560">Oxidoreductase</keyword>
<dbReference type="PANTHER" id="PTHR43180">
    <property type="entry name" value="3-OXOACYL-(ACYL-CARRIER-PROTEIN) REDUCTASE (AFU_ORTHOLOGUE AFUA_6G11210)"/>
    <property type="match status" value="1"/>
</dbReference>
<dbReference type="Gene3D" id="3.40.50.720">
    <property type="entry name" value="NAD(P)-binding Rossmann-like Domain"/>
    <property type="match status" value="1"/>
</dbReference>
<dbReference type="InterPro" id="IPR002347">
    <property type="entry name" value="SDR_fam"/>
</dbReference>
<evidence type="ECO:0000313" key="4">
    <source>
        <dbReference type="EMBL" id="KAJ4856788.1"/>
    </source>
</evidence>
<name>A0A9W9E2S7_9HYPO</name>
<dbReference type="GeneID" id="80872054"/>
<dbReference type="Proteomes" id="UP001140511">
    <property type="component" value="Unassembled WGS sequence"/>
</dbReference>
<sequence length="311" mass="34362">MSAFLFDRQKLPQLKDKVVVLTGRSTYQLLRNRNFTNIPTGGANGIGAETVKLLSSHGAKVVFGDIAKEQGMTLANSLSPNVCFVETDVTSYLSVLQLFQKAFELYQRVDIAVSNAGLGEKPEWFEPSMNLVSVQKEPNTVTLDVNLRGSLFFARVATVYLRQNAAREDNKSLILLSSVAGFEESPGIFVYQAAKHGIIGLMRSLRKYSSTVYDEANIRVNCVCPWATKTAMIQEFQTAWEKEGLPLNTCLDVAEVVAAIALEGNLNGESVYVEGGNSWLFEENLQRLQPQWLGESAFQNLMKGQAYLATV</sequence>
<evidence type="ECO:0000256" key="1">
    <source>
        <dbReference type="ARBA" id="ARBA00006484"/>
    </source>
</evidence>
<keyword evidence="2" id="KW-0521">NADP</keyword>
<organism evidence="4 5">
    <name type="scientific">Trichoderma breve</name>
    <dbReference type="NCBI Taxonomy" id="2034170"/>
    <lineage>
        <taxon>Eukaryota</taxon>
        <taxon>Fungi</taxon>
        <taxon>Dikarya</taxon>
        <taxon>Ascomycota</taxon>
        <taxon>Pezizomycotina</taxon>
        <taxon>Sordariomycetes</taxon>
        <taxon>Hypocreomycetidae</taxon>
        <taxon>Hypocreales</taxon>
        <taxon>Hypocreaceae</taxon>
        <taxon>Trichoderma</taxon>
    </lineage>
</organism>
<comment type="caution">
    <text evidence="4">The sequence shown here is derived from an EMBL/GenBank/DDBJ whole genome shotgun (WGS) entry which is preliminary data.</text>
</comment>
<accession>A0A9W9E2S7</accession>
<evidence type="ECO:0000256" key="2">
    <source>
        <dbReference type="ARBA" id="ARBA00022857"/>
    </source>
</evidence>
<dbReference type="RefSeq" id="XP_056025844.1">
    <property type="nucleotide sequence ID" value="XM_056177366.1"/>
</dbReference>
<dbReference type="InterPro" id="IPR036291">
    <property type="entry name" value="NAD(P)-bd_dom_sf"/>
</dbReference>
<comment type="similarity">
    <text evidence="1">Belongs to the short-chain dehydrogenases/reductases (SDR) family.</text>
</comment>